<dbReference type="RefSeq" id="WP_006598623.1">
    <property type="nucleotide sequence ID" value="NZ_GL622359.1"/>
</dbReference>
<name>E6MGR6_9FIRM</name>
<comment type="caution">
    <text evidence="2">The sequence shown here is derived from an EMBL/GenBank/DDBJ whole genome shotgun (WGS) entry which is preliminary data.</text>
</comment>
<dbReference type="Gene3D" id="3.30.700.20">
    <property type="entry name" value="Hypothetical protein ph0010, domain 1"/>
    <property type="match status" value="1"/>
</dbReference>
<dbReference type="InterPro" id="IPR036071">
    <property type="entry name" value="AMMECR1_dom_sf"/>
</dbReference>
<dbReference type="InterPro" id="IPR027485">
    <property type="entry name" value="AMMECR1_N"/>
</dbReference>
<proteinExistence type="predicted"/>
<reference evidence="2 3" key="1">
    <citation type="submission" date="2010-12" db="EMBL/GenBank/DDBJ databases">
        <authorList>
            <person name="Muzny D."/>
            <person name="Qin X."/>
            <person name="Deng J."/>
            <person name="Jiang H."/>
            <person name="Liu Y."/>
            <person name="Qu J."/>
            <person name="Song X.-Z."/>
            <person name="Zhang L."/>
            <person name="Thornton R."/>
            <person name="Coyle M."/>
            <person name="Francisco L."/>
            <person name="Jackson L."/>
            <person name="Javaid M."/>
            <person name="Korchina V."/>
            <person name="Kovar C."/>
            <person name="Mata R."/>
            <person name="Mathew T."/>
            <person name="Ngo R."/>
            <person name="Nguyen L."/>
            <person name="Nguyen N."/>
            <person name="Okwuonu G."/>
            <person name="Ongeri F."/>
            <person name="Pham C."/>
            <person name="Simmons D."/>
            <person name="Wilczek-Boney K."/>
            <person name="Hale W."/>
            <person name="Jakkamsetti A."/>
            <person name="Pham P."/>
            <person name="Ruth R."/>
            <person name="San Lucas F."/>
            <person name="Warren J."/>
            <person name="Zhang J."/>
            <person name="Zhao Z."/>
            <person name="Zhou C."/>
            <person name="Zhu D."/>
            <person name="Lee S."/>
            <person name="Bess C."/>
            <person name="Blankenburg K."/>
            <person name="Forbes L."/>
            <person name="Fu Q."/>
            <person name="Gubbala S."/>
            <person name="Hirani K."/>
            <person name="Jayaseelan J.C."/>
            <person name="Lara F."/>
            <person name="Munidasa M."/>
            <person name="Palculict T."/>
            <person name="Patil S."/>
            <person name="Pu L.-L."/>
            <person name="Saada N."/>
            <person name="Tang L."/>
            <person name="Weissenberger G."/>
            <person name="Zhu Y."/>
            <person name="Hemphill L."/>
            <person name="Shang Y."/>
            <person name="Youmans B."/>
            <person name="Ayvaz T."/>
            <person name="Ross M."/>
            <person name="Santibanez J."/>
            <person name="Aqrawi P."/>
            <person name="Gross S."/>
            <person name="Joshi V."/>
            <person name="Fowler G."/>
            <person name="Nazareth L."/>
            <person name="Reid J."/>
            <person name="Worley K."/>
            <person name="Petrosino J."/>
            <person name="Highlander S."/>
            <person name="Gibbs R."/>
        </authorList>
    </citation>
    <scope>NUCLEOTIDE SEQUENCE [LARGE SCALE GENOMIC DNA]</scope>
    <source>
        <strain evidence="2 3">ATCC 23263</strain>
    </source>
</reference>
<dbReference type="Gene3D" id="3.40.830.10">
    <property type="entry name" value="LigB-like"/>
    <property type="match status" value="1"/>
</dbReference>
<accession>E6MGR6</accession>
<evidence type="ECO:0000259" key="1">
    <source>
        <dbReference type="PROSITE" id="PS51112"/>
    </source>
</evidence>
<sequence length="467" mass="50155">MYLKGVGLAAADGGEVGQQGLKALARQIARIRPKTIACLSAGGAGGALTIYYRPKLTAADAAGPARQGDLALMDAWRDRLSELACEPLYLNDTAVKRWQLDPALPGSMAAVLAAVDRVYPDYRLAAAEVGDAGLYTQYQVGRALRQAVETTARDTVILVCTPLQLGDDRGGLALAGQLTDAVAAQDFYALLGQPRRAYEHKVSGLTAWVAALGALDGICTKTAVFSRETASGRVQFGGWIDYDLSAADPTYESLLRRYEQATAERHRRLLQTGDPFVSLAMAAIEAWVREGRQLDARAYLDTLGPGGAKERLLTEMAGVMVHVDKDGELRGEAGALRPTVPTLAEEITRQAIAAVREDPRFFPVESRELPQLAVTVSVLGAPEDVDDPSALDPSHDGLVAEKGLRRGWVLPGMENIATAPEQVAAVKARAGIPGYEADDERADGGDKLFLQRFTVETHRFEAFEEEV</sequence>
<dbReference type="STRING" id="887929.HMP0721_1199"/>
<gene>
    <name evidence="2" type="ORF">HMP0721_1199</name>
</gene>
<feature type="domain" description="AMMECR1" evidence="1">
    <location>
        <begin position="271"/>
        <end position="467"/>
    </location>
</feature>
<evidence type="ECO:0000313" key="2">
    <source>
        <dbReference type="EMBL" id="EFV01806.1"/>
    </source>
</evidence>
<dbReference type="OrthoDB" id="159752at2"/>
<organism evidence="2 3">
    <name type="scientific">Pseudoramibacter alactolyticus ATCC 23263</name>
    <dbReference type="NCBI Taxonomy" id="887929"/>
    <lineage>
        <taxon>Bacteria</taxon>
        <taxon>Bacillati</taxon>
        <taxon>Bacillota</taxon>
        <taxon>Clostridia</taxon>
        <taxon>Eubacteriales</taxon>
        <taxon>Eubacteriaceae</taxon>
        <taxon>Pseudoramibacter</taxon>
    </lineage>
</organism>
<dbReference type="AlphaFoldDB" id="E6MGR6"/>
<dbReference type="SUPFAM" id="SSF143447">
    <property type="entry name" value="AMMECR1-like"/>
    <property type="match status" value="1"/>
</dbReference>
<dbReference type="eggNOG" id="COG2078">
    <property type="taxonomic scope" value="Bacteria"/>
</dbReference>
<dbReference type="Pfam" id="PF01871">
    <property type="entry name" value="AMMECR1"/>
    <property type="match status" value="1"/>
</dbReference>
<dbReference type="HOGENOM" id="CLU_585079_0_0_9"/>
<keyword evidence="3" id="KW-1185">Reference proteome</keyword>
<dbReference type="PROSITE" id="PS51112">
    <property type="entry name" value="AMMECR1"/>
    <property type="match status" value="1"/>
</dbReference>
<dbReference type="eggNOG" id="COG3885">
    <property type="taxonomic scope" value="Bacteria"/>
</dbReference>
<evidence type="ECO:0000313" key="3">
    <source>
        <dbReference type="Proteomes" id="UP000004754"/>
    </source>
</evidence>
<dbReference type="EMBL" id="AEQN01000016">
    <property type="protein sequence ID" value="EFV01806.1"/>
    <property type="molecule type" value="Genomic_DNA"/>
</dbReference>
<protein>
    <recommendedName>
        <fullName evidence="1">AMMECR1 domain-containing protein</fullName>
    </recommendedName>
</protein>
<dbReference type="Proteomes" id="UP000004754">
    <property type="component" value="Unassembled WGS sequence"/>
</dbReference>
<dbReference type="InterPro" id="IPR002733">
    <property type="entry name" value="AMMECR1_domain"/>
</dbReference>